<dbReference type="PANTHER" id="PTHR43649">
    <property type="entry name" value="ARABINOSE-BINDING PROTEIN-RELATED"/>
    <property type="match status" value="1"/>
</dbReference>
<protein>
    <submittedName>
        <fullName evidence="5">Multiple sugar transport system substrate-binding protein</fullName>
    </submittedName>
</protein>
<dbReference type="RefSeq" id="WP_192594521.1">
    <property type="nucleotide sequence ID" value="NZ_BAAALJ010000017.1"/>
</dbReference>
<feature type="signal peptide" evidence="4">
    <location>
        <begin position="1"/>
        <end position="24"/>
    </location>
</feature>
<dbReference type="Proteomes" id="UP000643525">
    <property type="component" value="Unassembled WGS sequence"/>
</dbReference>
<proteinExistence type="inferred from homology"/>
<evidence type="ECO:0000256" key="1">
    <source>
        <dbReference type="ARBA" id="ARBA00008520"/>
    </source>
</evidence>
<dbReference type="InterPro" id="IPR006059">
    <property type="entry name" value="SBP"/>
</dbReference>
<reference evidence="5 6" key="1">
    <citation type="submission" date="2020-10" db="EMBL/GenBank/DDBJ databases">
        <title>Sequencing the genomes of 1000 actinobacteria strains.</title>
        <authorList>
            <person name="Klenk H.-P."/>
        </authorList>
    </citation>
    <scope>NUCLEOTIDE SEQUENCE [LARGE SCALE GENOMIC DNA]</scope>
    <source>
        <strain evidence="5 6">DSM 15666</strain>
    </source>
</reference>
<dbReference type="PROSITE" id="PS51257">
    <property type="entry name" value="PROKAR_LIPOPROTEIN"/>
    <property type="match status" value="1"/>
</dbReference>
<dbReference type="SUPFAM" id="SSF53850">
    <property type="entry name" value="Periplasmic binding protein-like II"/>
    <property type="match status" value="1"/>
</dbReference>
<evidence type="ECO:0000256" key="3">
    <source>
        <dbReference type="ARBA" id="ARBA00022729"/>
    </source>
</evidence>
<dbReference type="InterPro" id="IPR006061">
    <property type="entry name" value="SBP_1_CS"/>
</dbReference>
<evidence type="ECO:0000256" key="4">
    <source>
        <dbReference type="SAM" id="SignalP"/>
    </source>
</evidence>
<organism evidence="5 6">
    <name type="scientific">Nesterenkonia lutea</name>
    <dbReference type="NCBI Taxonomy" id="272919"/>
    <lineage>
        <taxon>Bacteria</taxon>
        <taxon>Bacillati</taxon>
        <taxon>Actinomycetota</taxon>
        <taxon>Actinomycetes</taxon>
        <taxon>Micrococcales</taxon>
        <taxon>Micrococcaceae</taxon>
        <taxon>Nesterenkonia</taxon>
    </lineage>
</organism>
<dbReference type="CDD" id="cd13585">
    <property type="entry name" value="PBP2_TMBP_like"/>
    <property type="match status" value="1"/>
</dbReference>
<evidence type="ECO:0000256" key="2">
    <source>
        <dbReference type="ARBA" id="ARBA00022448"/>
    </source>
</evidence>
<dbReference type="PANTHER" id="PTHR43649:SF14">
    <property type="entry name" value="BLR3389 PROTEIN"/>
    <property type="match status" value="1"/>
</dbReference>
<comment type="caution">
    <text evidence="5">The sequence shown here is derived from an EMBL/GenBank/DDBJ whole genome shotgun (WGS) entry which is preliminary data.</text>
</comment>
<keyword evidence="5" id="KW-0762">Sugar transport</keyword>
<dbReference type="PROSITE" id="PS01037">
    <property type="entry name" value="SBP_BACTERIAL_1"/>
    <property type="match status" value="1"/>
</dbReference>
<dbReference type="EMBL" id="JADBED010000001">
    <property type="protein sequence ID" value="MBE1523361.1"/>
    <property type="molecule type" value="Genomic_DNA"/>
</dbReference>
<evidence type="ECO:0000313" key="5">
    <source>
        <dbReference type="EMBL" id="MBE1523361.1"/>
    </source>
</evidence>
<accession>A0ABR9JC32</accession>
<feature type="chain" id="PRO_5045243573" evidence="4">
    <location>
        <begin position="25"/>
        <end position="440"/>
    </location>
</feature>
<name>A0ABR9JC32_9MICC</name>
<keyword evidence="2" id="KW-0813">Transport</keyword>
<sequence>MKQLTGRTCTGTAAFAISALALSACGGSEETTETDAALEEGGTITVWAWEPTLEQVAEAFEAENEGVTVDLVNVGTGDEHYTNLQNAMRAGSGLPDVAQVEYFAIPQYILGESLMDLSEFGADEYAEDTFTDGPWGSVTFGGEGIYGIPMDSGPIALFYNEDVFDEHGVEVPETWEEYEEAARQFREADDDVYITSDQGDAGQVTTMVWQAGGTPFSTEGTDVTVNLTEDEGTAQWAEYWQPFIDDELIMPVAGWTDEWYQALGDGSIASLTIGAWMPANLESAVPDGEGSWRVAPLPQWEAGDSQTAEQGGSSLAIPEGAENAELAYEFMEFAGVGDGVQERLDAGAFPATLEDLQSDDFINREYEYFGGQQINQVLSESAQNVAEGWEYLPFQGYAHSVFNDTVGQAYEGQATLEEGLSDWEDDLEAYGRDQGFDIAE</sequence>
<dbReference type="InterPro" id="IPR050490">
    <property type="entry name" value="Bact_solute-bd_prot1"/>
</dbReference>
<gene>
    <name evidence="5" type="ORF">H4W27_000479</name>
</gene>
<dbReference type="Pfam" id="PF01547">
    <property type="entry name" value="SBP_bac_1"/>
    <property type="match status" value="1"/>
</dbReference>
<dbReference type="Gene3D" id="3.40.190.10">
    <property type="entry name" value="Periplasmic binding protein-like II"/>
    <property type="match status" value="1"/>
</dbReference>
<comment type="similarity">
    <text evidence="1">Belongs to the bacterial solute-binding protein 1 family.</text>
</comment>
<keyword evidence="6" id="KW-1185">Reference proteome</keyword>
<evidence type="ECO:0000313" key="6">
    <source>
        <dbReference type="Proteomes" id="UP000643525"/>
    </source>
</evidence>
<keyword evidence="3 4" id="KW-0732">Signal</keyword>